<dbReference type="GO" id="GO:0016491">
    <property type="term" value="F:oxidoreductase activity"/>
    <property type="evidence" value="ECO:0007669"/>
    <property type="project" value="UniProtKB-KW"/>
</dbReference>
<evidence type="ECO:0000313" key="5">
    <source>
        <dbReference type="Proteomes" id="UP000360750"/>
    </source>
</evidence>
<comment type="caution">
    <text evidence="4">The sequence shown here is derived from an EMBL/GenBank/DDBJ whole genome shotgun (WGS) entry which is preliminary data.</text>
</comment>
<comment type="similarity">
    <text evidence="1">Belongs to the short-chain dehydrogenases/reductases (SDR) family.</text>
</comment>
<evidence type="ECO:0000259" key="3">
    <source>
        <dbReference type="SMART" id="SM00822"/>
    </source>
</evidence>
<proteinExistence type="inferred from homology"/>
<dbReference type="Pfam" id="PF07993">
    <property type="entry name" value="NAD_binding_4"/>
    <property type="match status" value="1"/>
</dbReference>
<dbReference type="CDD" id="cd05233">
    <property type="entry name" value="SDR_c"/>
    <property type="match status" value="1"/>
</dbReference>
<dbReference type="InterPro" id="IPR057326">
    <property type="entry name" value="KR_dom"/>
</dbReference>
<evidence type="ECO:0000313" key="4">
    <source>
        <dbReference type="EMBL" id="VFA88472.1"/>
    </source>
</evidence>
<dbReference type="InterPro" id="IPR036291">
    <property type="entry name" value="NAD(P)-bd_dom_sf"/>
</dbReference>
<dbReference type="CDD" id="cd05263">
    <property type="entry name" value="MupV_like_SDR_e"/>
    <property type="match status" value="1"/>
</dbReference>
<dbReference type="SMART" id="SM00822">
    <property type="entry name" value="PKS_KR"/>
    <property type="match status" value="1"/>
</dbReference>
<organism evidence="4 5">
    <name type="scientific">Gordonia paraffinivorans</name>
    <dbReference type="NCBI Taxonomy" id="175628"/>
    <lineage>
        <taxon>Bacteria</taxon>
        <taxon>Bacillati</taxon>
        <taxon>Actinomycetota</taxon>
        <taxon>Actinomycetes</taxon>
        <taxon>Mycobacteriales</taxon>
        <taxon>Gordoniaceae</taxon>
        <taxon>Gordonia</taxon>
    </lineage>
</organism>
<evidence type="ECO:0000256" key="1">
    <source>
        <dbReference type="ARBA" id="ARBA00006484"/>
    </source>
</evidence>
<dbReference type="Proteomes" id="UP000360750">
    <property type="component" value="Unassembled WGS sequence"/>
</dbReference>
<dbReference type="AlphaFoldDB" id="A0ABD7V2B9"/>
<dbReference type="PRINTS" id="PR00081">
    <property type="entry name" value="GDHRDH"/>
</dbReference>
<dbReference type="PANTHER" id="PTHR44196:SF1">
    <property type="entry name" value="DEHYDROGENASE_REDUCTASE SDR FAMILY MEMBER 7B"/>
    <property type="match status" value="1"/>
</dbReference>
<evidence type="ECO:0000256" key="2">
    <source>
        <dbReference type="ARBA" id="ARBA00023002"/>
    </source>
</evidence>
<dbReference type="PRINTS" id="PR00080">
    <property type="entry name" value="SDRFAMILY"/>
</dbReference>
<feature type="domain" description="Ketoreductase" evidence="3">
    <location>
        <begin position="370"/>
        <end position="554"/>
    </location>
</feature>
<dbReference type="PANTHER" id="PTHR44196">
    <property type="entry name" value="DEHYDROGENASE/REDUCTASE SDR FAMILY MEMBER 7B"/>
    <property type="match status" value="1"/>
</dbReference>
<dbReference type="InterPro" id="IPR057313">
    <property type="entry name" value="Maqu_2507-like"/>
</dbReference>
<name>A0ABD7V2B9_9ACTN</name>
<dbReference type="GeneID" id="60750025"/>
<dbReference type="Gene3D" id="3.40.50.720">
    <property type="entry name" value="NAD(P)-binding Rossmann-like Domain"/>
    <property type="match status" value="2"/>
</dbReference>
<sequence>MTDFIVSGATGFIGSRFVRQLLETDPEHRVYALVRPASIPRFATRTAGWTGRDRLITVAADLAQPGLGLSDGALPDTVEHVVHLGAIYDMDAGAEEQLRVNVLGTERMIDIAESTGALMHHVSSIAVSGDHRGRFTEHDFDKGQGFPTPYHQTKFAAEERVRSRPGLRWRVYRPAIVLGDSRNGEMDKVDGPYYMFKYFRLASKLPQRVPLPLPDLGQLNAVPVDFVVDALTALVTYDPEAENRVFHLVDPKYRNTTDFYNALAPALGAPHAVDALPPSVGRTALEILGREPLRSLRDGIARREGIPPAVLDTVSLPAHFTTGETFATLGRLGVELPEITEYGPRLWDYWARHLDPARHRRDPRQGLQGINILITGASSGIGAATARECVARGATVFMLARDVETLSLRRTQIAGTEPVDTRIGRGRAYAYPCDITDAGAVTEVVDDILDAHGRIDVVVNNAGVSIRRSARLSLARSRDLRRTMEVNYFGALNVIDAVVDHFRANGGGHVVNVSSIGVGVHAPRFGAYLASKAALETFTDVAASELRSDDITFTTIRMPLTRTPMIEPTSAYKNARAMSTDKAAAIVLRAIIERPVLIDTPLGTWARLARFAAPGLNRQARNLGYHITFDPAADRDTAAAPQPSRAHKVLHRTRHTLDAKVRPMYRAASRSPLRRYSRRVANAVPGITW</sequence>
<keyword evidence="2 4" id="KW-0560">Oxidoreductase</keyword>
<protein>
    <submittedName>
        <fullName evidence="4">Fatty acyl-CoA reductase</fullName>
        <ecNumber evidence="4">1.2.1.-</ecNumber>
    </submittedName>
</protein>
<dbReference type="RefSeq" id="WP_131734196.1">
    <property type="nucleotide sequence ID" value="NZ_CAACYD010000006.1"/>
</dbReference>
<dbReference type="InterPro" id="IPR013120">
    <property type="entry name" value="FAR_NAD-bd"/>
</dbReference>
<dbReference type="Pfam" id="PF00106">
    <property type="entry name" value="adh_short"/>
    <property type="match status" value="1"/>
</dbReference>
<dbReference type="NCBIfam" id="NF005539">
    <property type="entry name" value="PRK07201.1"/>
    <property type="match status" value="1"/>
</dbReference>
<accession>A0ABD7V2B9</accession>
<dbReference type="SUPFAM" id="SSF51735">
    <property type="entry name" value="NAD(P)-binding Rossmann-fold domains"/>
    <property type="match status" value="2"/>
</dbReference>
<gene>
    <name evidence="4" type="primary">acr1_1</name>
    <name evidence="4" type="ORF">NCTC8139_02017</name>
</gene>
<dbReference type="InterPro" id="IPR002347">
    <property type="entry name" value="SDR_fam"/>
</dbReference>
<reference evidence="4 5" key="1">
    <citation type="submission" date="2019-02" db="EMBL/GenBank/DDBJ databases">
        <authorList>
            <consortium name="Pathogen Informatics"/>
        </authorList>
    </citation>
    <scope>NUCLEOTIDE SEQUENCE [LARGE SCALE GENOMIC DNA]</scope>
    <source>
        <strain evidence="4 5">3012STDY6756503</strain>
    </source>
</reference>
<dbReference type="EC" id="1.2.1.-" evidence="4"/>
<dbReference type="EMBL" id="CAACYD010000006">
    <property type="protein sequence ID" value="VFA88472.1"/>
    <property type="molecule type" value="Genomic_DNA"/>
</dbReference>